<dbReference type="InterPro" id="IPR023485">
    <property type="entry name" value="Ptyr_pPase"/>
</dbReference>
<keyword evidence="1" id="KW-0059">Arsenical resistance</keyword>
<dbReference type="PANTHER" id="PTHR43428">
    <property type="entry name" value="ARSENATE REDUCTASE"/>
    <property type="match status" value="1"/>
</dbReference>
<protein>
    <submittedName>
        <fullName evidence="3">Arsenate reductase ArsC</fullName>
    </submittedName>
</protein>
<dbReference type="CDD" id="cd16345">
    <property type="entry name" value="LMWP_ArsC"/>
    <property type="match status" value="1"/>
</dbReference>
<feature type="domain" description="Phosphotyrosine protein phosphatase I" evidence="2">
    <location>
        <begin position="7"/>
        <end position="145"/>
    </location>
</feature>
<dbReference type="EMBL" id="CP033969">
    <property type="protein sequence ID" value="AZG12621.1"/>
    <property type="molecule type" value="Genomic_DNA"/>
</dbReference>
<dbReference type="PANTHER" id="PTHR43428:SF1">
    <property type="entry name" value="ARSENATE REDUCTASE"/>
    <property type="match status" value="1"/>
</dbReference>
<dbReference type="AlphaFoldDB" id="A0A3G8GWN1"/>
<dbReference type="Pfam" id="PF01451">
    <property type="entry name" value="LMWPc"/>
    <property type="match status" value="1"/>
</dbReference>
<dbReference type="Proteomes" id="UP000270411">
    <property type="component" value="Chromosome 1"/>
</dbReference>
<name>A0A3G8GWN1_9BURK</name>
<evidence type="ECO:0000259" key="2">
    <source>
        <dbReference type="SMART" id="SM00226"/>
    </source>
</evidence>
<dbReference type="KEGG" id="cpau:EHF44_03760"/>
<accession>A0A3G8GWN1</accession>
<dbReference type="SMART" id="SM00226">
    <property type="entry name" value="LMWPc"/>
    <property type="match status" value="1"/>
</dbReference>
<reference evidence="4" key="1">
    <citation type="submission" date="2018-11" db="EMBL/GenBank/DDBJ databases">
        <title>FDA dAtabase for Regulatory Grade micrObial Sequences (FDA-ARGOS): Supporting development and validation of Infectious Disease Dx tests.</title>
        <authorList>
            <person name="Goldberg B."/>
            <person name="Campos J."/>
            <person name="Tallon L."/>
            <person name="Sadzewicz L."/>
            <person name="Zhao X."/>
            <person name="Vavikolanu K."/>
            <person name="Mehta A."/>
            <person name="Aluvathingal J."/>
            <person name="Nadendla S."/>
            <person name="Geyer C."/>
            <person name="Nandy P."/>
            <person name="Yan Y."/>
            <person name="Sichtig H."/>
        </authorList>
    </citation>
    <scope>NUCLEOTIDE SEQUENCE [LARGE SCALE GENOMIC DNA]</scope>
    <source>
        <strain evidence="4">FDAARGOS_614</strain>
    </source>
</reference>
<dbReference type="GO" id="GO:0046685">
    <property type="term" value="P:response to arsenic-containing substance"/>
    <property type="evidence" value="ECO:0007669"/>
    <property type="project" value="UniProtKB-KW"/>
</dbReference>
<dbReference type="SUPFAM" id="SSF52788">
    <property type="entry name" value="Phosphotyrosine protein phosphatases I"/>
    <property type="match status" value="1"/>
</dbReference>
<evidence type="ECO:0000313" key="4">
    <source>
        <dbReference type="Proteomes" id="UP000270411"/>
    </source>
</evidence>
<evidence type="ECO:0000313" key="3">
    <source>
        <dbReference type="EMBL" id="AZG12621.1"/>
    </source>
</evidence>
<evidence type="ECO:0000256" key="1">
    <source>
        <dbReference type="ARBA" id="ARBA00022849"/>
    </source>
</evidence>
<proteinExistence type="predicted"/>
<dbReference type="OrthoDB" id="9793058at2"/>
<organism evidence="3 4">
    <name type="scientific">Cupriavidus pauculus</name>
    <dbReference type="NCBI Taxonomy" id="82633"/>
    <lineage>
        <taxon>Bacteria</taxon>
        <taxon>Pseudomonadati</taxon>
        <taxon>Pseudomonadota</taxon>
        <taxon>Betaproteobacteria</taxon>
        <taxon>Burkholderiales</taxon>
        <taxon>Burkholderiaceae</taxon>
        <taxon>Cupriavidus</taxon>
    </lineage>
</organism>
<dbReference type="InterPro" id="IPR036196">
    <property type="entry name" value="Ptyr_pPase_sf"/>
</dbReference>
<dbReference type="Gene3D" id="3.40.50.2300">
    <property type="match status" value="1"/>
</dbReference>
<sequence length="171" mass="18694">MSDNKTYNVLVLCTGNSARSVMAEALFNVLGKGRFRAYSGGSQPTGRVHPMAVDLCRSIGYDTANLRSKGWDEFAQPGAPQMDFVITVCDQAAGETCPIWPGTPMTAHWGFMDPAAIQGSDDEKRKVFDQVFRQILNRVTLFVNLPLHVLDRNAIHREMRAIGAQPPAAGA</sequence>
<gene>
    <name evidence="3" type="ORF">EHF44_03760</name>
</gene>
<dbReference type="RefSeq" id="WP_124682512.1">
    <property type="nucleotide sequence ID" value="NZ_CP033969.1"/>
</dbReference>